<dbReference type="EMBL" id="JAMSHJ010000005">
    <property type="protein sequence ID" value="KAI5413946.1"/>
    <property type="molecule type" value="Genomic_DNA"/>
</dbReference>
<proteinExistence type="predicted"/>
<gene>
    <name evidence="3" type="ORF">KIW84_058190</name>
</gene>
<evidence type="ECO:0000313" key="3">
    <source>
        <dbReference type="EMBL" id="KAI5413946.1"/>
    </source>
</evidence>
<feature type="region of interest" description="Disordered" evidence="1">
    <location>
        <begin position="110"/>
        <end position="129"/>
    </location>
</feature>
<sequence>MVKNMGRSLLVEKNVPRKFWEDAVNWASFVLSRCPTSSVKETMLEEAWYTVIKWIRQANEESKAYRLYDPTFKRIFIAWDVAFEEDGQRNWERIFEEDKKIDLEWEDEKYEEMDESSNGNKEENAVDVKKEKWRAPMDAEIRSIEKNGTWDLMDPLKGVKK</sequence>
<dbReference type="Gramene" id="Psat05G0819000-T1">
    <property type="protein sequence ID" value="KAI5413946.1"/>
    <property type="gene ID" value="KIW84_058190"/>
</dbReference>
<dbReference type="Proteomes" id="UP001058974">
    <property type="component" value="Chromosome 5"/>
</dbReference>
<reference evidence="3 4" key="1">
    <citation type="journal article" date="2022" name="Nat. Genet.">
        <title>Improved pea reference genome and pan-genome highlight genomic features and evolutionary characteristics.</title>
        <authorList>
            <person name="Yang T."/>
            <person name="Liu R."/>
            <person name="Luo Y."/>
            <person name="Hu S."/>
            <person name="Wang D."/>
            <person name="Wang C."/>
            <person name="Pandey M.K."/>
            <person name="Ge S."/>
            <person name="Xu Q."/>
            <person name="Li N."/>
            <person name="Li G."/>
            <person name="Huang Y."/>
            <person name="Saxena R.K."/>
            <person name="Ji Y."/>
            <person name="Li M."/>
            <person name="Yan X."/>
            <person name="He Y."/>
            <person name="Liu Y."/>
            <person name="Wang X."/>
            <person name="Xiang C."/>
            <person name="Varshney R.K."/>
            <person name="Ding H."/>
            <person name="Gao S."/>
            <person name="Zong X."/>
        </authorList>
    </citation>
    <scope>NUCLEOTIDE SEQUENCE [LARGE SCALE GENOMIC DNA]</scope>
    <source>
        <strain evidence="3 4">cv. Zhongwan 6</strain>
    </source>
</reference>
<protein>
    <recommendedName>
        <fullName evidence="2">Retroviral polymerase SH3-like domain-containing protein</fullName>
    </recommendedName>
</protein>
<dbReference type="AlphaFoldDB" id="A0A9D5ANQ4"/>
<dbReference type="InterPro" id="IPR057670">
    <property type="entry name" value="SH3_retrovirus"/>
</dbReference>
<organism evidence="3 4">
    <name type="scientific">Pisum sativum</name>
    <name type="common">Garden pea</name>
    <name type="synonym">Lathyrus oleraceus</name>
    <dbReference type="NCBI Taxonomy" id="3888"/>
    <lineage>
        <taxon>Eukaryota</taxon>
        <taxon>Viridiplantae</taxon>
        <taxon>Streptophyta</taxon>
        <taxon>Embryophyta</taxon>
        <taxon>Tracheophyta</taxon>
        <taxon>Spermatophyta</taxon>
        <taxon>Magnoliopsida</taxon>
        <taxon>eudicotyledons</taxon>
        <taxon>Gunneridae</taxon>
        <taxon>Pentapetalae</taxon>
        <taxon>rosids</taxon>
        <taxon>fabids</taxon>
        <taxon>Fabales</taxon>
        <taxon>Fabaceae</taxon>
        <taxon>Papilionoideae</taxon>
        <taxon>50 kb inversion clade</taxon>
        <taxon>NPAAA clade</taxon>
        <taxon>Hologalegina</taxon>
        <taxon>IRL clade</taxon>
        <taxon>Fabeae</taxon>
        <taxon>Lathyrus</taxon>
    </lineage>
</organism>
<feature type="compositionally biased region" description="Basic and acidic residues" evidence="1">
    <location>
        <begin position="120"/>
        <end position="129"/>
    </location>
</feature>
<dbReference type="Pfam" id="PF25597">
    <property type="entry name" value="SH3_retrovirus"/>
    <property type="match status" value="1"/>
</dbReference>
<evidence type="ECO:0000256" key="1">
    <source>
        <dbReference type="SAM" id="MobiDB-lite"/>
    </source>
</evidence>
<accession>A0A9D5ANQ4</accession>
<name>A0A9D5ANQ4_PEA</name>
<comment type="caution">
    <text evidence="3">The sequence shown here is derived from an EMBL/GenBank/DDBJ whole genome shotgun (WGS) entry which is preliminary data.</text>
</comment>
<evidence type="ECO:0000259" key="2">
    <source>
        <dbReference type="Pfam" id="PF25597"/>
    </source>
</evidence>
<feature type="domain" description="Retroviral polymerase SH3-like" evidence="2">
    <location>
        <begin position="60"/>
        <end position="92"/>
    </location>
</feature>
<keyword evidence="4" id="KW-1185">Reference proteome</keyword>
<evidence type="ECO:0000313" key="4">
    <source>
        <dbReference type="Proteomes" id="UP001058974"/>
    </source>
</evidence>